<protein>
    <submittedName>
        <fullName evidence="2">Uncharacterized protein</fullName>
    </submittedName>
</protein>
<dbReference type="EMBL" id="JAVFHQ010000001">
    <property type="protein sequence ID" value="KAK4550524.1"/>
    <property type="molecule type" value="Genomic_DNA"/>
</dbReference>
<dbReference type="InterPro" id="IPR038883">
    <property type="entry name" value="AN11006-like"/>
</dbReference>
<feature type="compositionally biased region" description="Polar residues" evidence="1">
    <location>
        <begin position="13"/>
        <end position="24"/>
    </location>
</feature>
<gene>
    <name evidence="2" type="ORF">LTR36_000103</name>
</gene>
<dbReference type="Proteomes" id="UP001324427">
    <property type="component" value="Unassembled WGS sequence"/>
</dbReference>
<keyword evidence="3" id="KW-1185">Reference proteome</keyword>
<dbReference type="PANTHER" id="PTHR42085">
    <property type="entry name" value="F-BOX DOMAIN-CONTAINING PROTEIN"/>
    <property type="match status" value="1"/>
</dbReference>
<evidence type="ECO:0000256" key="1">
    <source>
        <dbReference type="SAM" id="MobiDB-lite"/>
    </source>
</evidence>
<comment type="caution">
    <text evidence="2">The sequence shown here is derived from an EMBL/GenBank/DDBJ whole genome shotgun (WGS) entry which is preliminary data.</text>
</comment>
<accession>A0AAV9JXZ3</accession>
<feature type="region of interest" description="Disordered" evidence="1">
    <location>
        <begin position="1"/>
        <end position="42"/>
    </location>
</feature>
<reference evidence="2 3" key="1">
    <citation type="submission" date="2021-11" db="EMBL/GenBank/DDBJ databases">
        <title>Black yeast isolated from Biological Soil Crust.</title>
        <authorList>
            <person name="Kurbessoian T."/>
        </authorList>
    </citation>
    <scope>NUCLEOTIDE SEQUENCE [LARGE SCALE GENOMIC DNA]</scope>
    <source>
        <strain evidence="2 3">CCFEE 5522</strain>
    </source>
</reference>
<evidence type="ECO:0000313" key="2">
    <source>
        <dbReference type="EMBL" id="KAK4550524.1"/>
    </source>
</evidence>
<organism evidence="2 3">
    <name type="scientific">Oleoguttula mirabilis</name>
    <dbReference type="NCBI Taxonomy" id="1507867"/>
    <lineage>
        <taxon>Eukaryota</taxon>
        <taxon>Fungi</taxon>
        <taxon>Dikarya</taxon>
        <taxon>Ascomycota</taxon>
        <taxon>Pezizomycotina</taxon>
        <taxon>Dothideomycetes</taxon>
        <taxon>Dothideomycetidae</taxon>
        <taxon>Mycosphaerellales</taxon>
        <taxon>Teratosphaeriaceae</taxon>
        <taxon>Oleoguttula</taxon>
    </lineage>
</organism>
<evidence type="ECO:0000313" key="3">
    <source>
        <dbReference type="Proteomes" id="UP001324427"/>
    </source>
</evidence>
<dbReference type="PANTHER" id="PTHR42085:SF2">
    <property type="entry name" value="F-BOX DOMAIN-CONTAINING PROTEIN"/>
    <property type="match status" value="1"/>
</dbReference>
<name>A0AAV9JXZ3_9PEZI</name>
<dbReference type="AlphaFoldDB" id="A0AAV9JXZ3"/>
<sequence>MGRPGAKPHMATIGQTVAPQGQQLSKRRAAATSKLPKQESKDTFDFMGLPPELRNEIYKLCLTTTNNSPFTITRKKKVNRGSTLGLRGPPPPAFYFSGTTIKQKRTIPFGTVVSTAILRVSKQISTEAAEMFYANTPFYFGNLATFARFAHQIGKNISSVGRIGGTKVTGKLNSSSVRGHWELTSPLANPTDLARLRFILHADPTPRSWELWLIVRTVVQQVDTQQQRCLQCNQVFVCEKKEDQGRRLDAIDYVVSGKHDKTPEERGLILKEEVRQSWEYQCDLWRTQTLGSHASLSEIHKRCGAVRSLQLMLAGPKSNDE</sequence>
<proteinExistence type="predicted"/>